<evidence type="ECO:0000313" key="3">
    <source>
        <dbReference type="EMBL" id="CAB4833729.1"/>
    </source>
</evidence>
<dbReference type="EMBL" id="CAFBMT010000006">
    <property type="protein sequence ID" value="CAB4930542.1"/>
    <property type="molecule type" value="Genomic_DNA"/>
</dbReference>
<organism evidence="1">
    <name type="scientific">freshwater metagenome</name>
    <dbReference type="NCBI Taxonomy" id="449393"/>
    <lineage>
        <taxon>unclassified sequences</taxon>
        <taxon>metagenomes</taxon>
        <taxon>ecological metagenomes</taxon>
    </lineage>
</organism>
<dbReference type="PANTHER" id="PTHR46656">
    <property type="entry name" value="PUTATIVE-RELATED"/>
    <property type="match status" value="1"/>
</dbReference>
<protein>
    <submittedName>
        <fullName evidence="1">Unannotated protein</fullName>
    </submittedName>
</protein>
<dbReference type="PANTHER" id="PTHR46656:SF3">
    <property type="entry name" value="PUTATIVE-RELATED"/>
    <property type="match status" value="1"/>
</dbReference>
<evidence type="ECO:0000313" key="4">
    <source>
        <dbReference type="EMBL" id="CAB4853468.1"/>
    </source>
</evidence>
<dbReference type="EMBL" id="CAFBIY010000262">
    <property type="protein sequence ID" value="CAB4853468.1"/>
    <property type="molecule type" value="Genomic_DNA"/>
</dbReference>
<dbReference type="AlphaFoldDB" id="A0A6J6AC73"/>
<proteinExistence type="predicted"/>
<dbReference type="EMBL" id="CAEZYF010000051">
    <property type="protein sequence ID" value="CAB4751695.1"/>
    <property type="molecule type" value="Genomic_DNA"/>
</dbReference>
<dbReference type="EMBL" id="CAFBOL010000175">
    <property type="protein sequence ID" value="CAB5021545.1"/>
    <property type="molecule type" value="Genomic_DNA"/>
</dbReference>
<evidence type="ECO:0000313" key="1">
    <source>
        <dbReference type="EMBL" id="CAB4365830.1"/>
    </source>
</evidence>
<name>A0A6J6AC73_9ZZZZ</name>
<reference evidence="1" key="1">
    <citation type="submission" date="2020-05" db="EMBL/GenBank/DDBJ databases">
        <authorList>
            <person name="Chiriac C."/>
            <person name="Salcher M."/>
            <person name="Ghai R."/>
            <person name="Kavagutti S V."/>
        </authorList>
    </citation>
    <scope>NUCLEOTIDE SEQUENCE</scope>
</reference>
<dbReference type="SUPFAM" id="SSF53756">
    <property type="entry name" value="UDP-Glycosyltransferase/glycogen phosphorylase"/>
    <property type="match status" value="1"/>
</dbReference>
<dbReference type="Gene3D" id="3.40.50.2000">
    <property type="entry name" value="Glycogen Phosphorylase B"/>
    <property type="match status" value="1"/>
</dbReference>
<evidence type="ECO:0000313" key="5">
    <source>
        <dbReference type="EMBL" id="CAB4930542.1"/>
    </source>
</evidence>
<evidence type="ECO:0000313" key="6">
    <source>
        <dbReference type="EMBL" id="CAB5021545.1"/>
    </source>
</evidence>
<gene>
    <name evidence="2" type="ORF">UFOPK2656_03579</name>
    <name evidence="3" type="ORF">UFOPK3099_02399</name>
    <name evidence="4" type="ORF">UFOPK3267_02999</name>
    <name evidence="5" type="ORF">UFOPK3651_01449</name>
    <name evidence="6" type="ORF">UFOPK3931_03388</name>
    <name evidence="1" type="ORF">UFOPK4189_03573</name>
</gene>
<sequence length="611" mass="67909">MNLQHNNSMEPNGLSVTVASHRRSGTHLMLEYLDREFGVTARKTHEFAEETPTQPTVYMVRNPCETLWSTYRWFVEGQSSNPLIAAALKGLSFEQYLRGDGGPMTGFDDFRRNPMLESLRESRGMFYQPIRFWADHVESYLSSVDHGLIVHYEQLVADPVAQLIRVATHAQLEMPAEIRVITRDELVGHAPSKALPTPATDYWSDASLELLQREAGSVMARLGFELPQERTPHRRPTQTAVVRYVSLSDNSGIAVAGRRCVGAMIEAGIDVVWEPRAAHPNSGRVSPGRNTPSVLAERYRPGVKTDHTIMHTAPEYWVPIRHQFGPGTFTGHTVWELTRLPAAWRGSIHAADQVWVPTEWNRTTFLADNLRREVQVVPHVISVDPIAPPPMHIPDGVTVFTTIATWHPRKRPDWSVEAFARAFTKDDPVMLIIKTPPLVDASWIPEDADDVERMTWFQLMKLIKRFPDAPPVVLVNDDFTDAEINGLLARTDCYLSLSASEGWGLGLFDAATLGTPVISTGFGGHLEYLGVAHPGLVPYRSIPIGPTLNSPHLEPDMEWALPDFDAAAAMMRAVHDGTSPIITAAPALANRIRQTYSPNAVGARIASLLGH</sequence>
<evidence type="ECO:0000313" key="2">
    <source>
        <dbReference type="EMBL" id="CAB4751695.1"/>
    </source>
</evidence>
<dbReference type="EMBL" id="CAESGF010000053">
    <property type="protein sequence ID" value="CAB4365830.1"/>
    <property type="molecule type" value="Genomic_DNA"/>
</dbReference>
<accession>A0A6J6AC73</accession>
<dbReference type="SUPFAM" id="SSF52540">
    <property type="entry name" value="P-loop containing nucleoside triphosphate hydrolases"/>
    <property type="match status" value="1"/>
</dbReference>
<dbReference type="Gene3D" id="3.40.50.300">
    <property type="entry name" value="P-loop containing nucleotide triphosphate hydrolases"/>
    <property type="match status" value="1"/>
</dbReference>
<dbReference type="InterPro" id="IPR027417">
    <property type="entry name" value="P-loop_NTPase"/>
</dbReference>
<dbReference type="EMBL" id="CAFAAV010000234">
    <property type="protein sequence ID" value="CAB4833729.1"/>
    <property type="molecule type" value="Genomic_DNA"/>
</dbReference>